<protein>
    <submittedName>
        <fullName evidence="1">Acetylglutamate kinase</fullName>
    </submittedName>
</protein>
<evidence type="ECO:0000313" key="2">
    <source>
        <dbReference type="Proteomes" id="UP000461768"/>
    </source>
</evidence>
<dbReference type="AlphaFoldDB" id="A0A7V7QN75"/>
<name>A0A7V7QN75_9FIRM</name>
<accession>A0A7V7QN75</accession>
<keyword evidence="2" id="KW-1185">Reference proteome</keyword>
<dbReference type="GO" id="GO:0016301">
    <property type="term" value="F:kinase activity"/>
    <property type="evidence" value="ECO:0007669"/>
    <property type="project" value="UniProtKB-KW"/>
</dbReference>
<proteinExistence type="predicted"/>
<dbReference type="EMBL" id="WAGX01000004">
    <property type="protein sequence ID" value="KAB1440214.1"/>
    <property type="molecule type" value="Genomic_DNA"/>
</dbReference>
<reference evidence="1 2" key="1">
    <citation type="submission" date="2019-09" db="EMBL/GenBank/DDBJ databases">
        <authorList>
            <person name="Valk L.C."/>
        </authorList>
    </citation>
    <scope>NUCLEOTIDE SEQUENCE [LARGE SCALE GENOMIC DNA]</scope>
    <source>
        <strain evidence="1">GalUA</strain>
    </source>
</reference>
<dbReference type="Proteomes" id="UP000461768">
    <property type="component" value="Unassembled WGS sequence"/>
</dbReference>
<gene>
    <name evidence="1" type="ORF">F7O84_05045</name>
</gene>
<evidence type="ECO:0000313" key="1">
    <source>
        <dbReference type="EMBL" id="KAB1440214.1"/>
    </source>
</evidence>
<comment type="caution">
    <text evidence="1">The sequence shown here is derived from an EMBL/GenBank/DDBJ whole genome shotgun (WGS) entry which is preliminary data.</text>
</comment>
<sequence length="169" mass="19900">MRLLWEQHVYWTRMFLISVAFDLANKEFVTNRLLQNPKDFQASLIPFYGREIASKFEELLTAHFVIAAELVNAAKEGDTTAATDAEKRWYQNADQIAQFLSEINPFWSMKVWQKMLYTHLALTKEEAVNILTQQYETSITDFDKIEKQALEMADMMTKGMIQQFPDYFY</sequence>
<reference evidence="1 2" key="2">
    <citation type="submission" date="2020-02" db="EMBL/GenBank/DDBJ databases">
        <title>Candidatus Galacturonibacter soehngenii shows hetero-acetogenic catabolism of galacturonic acid but lacks a canonical carbon monoxide dehydrogenase/acetyl-CoA synthase complex.</title>
        <authorList>
            <person name="Diender M."/>
            <person name="Stouten G.R."/>
            <person name="Petersen J.F."/>
            <person name="Nielsen P.H."/>
            <person name="Dueholm M.S."/>
            <person name="Pronk J.T."/>
            <person name="Van Loosdrecht M.C.M."/>
        </authorList>
    </citation>
    <scope>NUCLEOTIDE SEQUENCE [LARGE SCALE GENOMIC DNA]</scope>
    <source>
        <strain evidence="1">GalUA</strain>
    </source>
</reference>
<dbReference type="OrthoDB" id="2603324at2"/>
<organism evidence="1 2">
    <name type="scientific">Candidatus Galacturonatibacter soehngenii</name>
    <dbReference type="NCBI Taxonomy" id="2307010"/>
    <lineage>
        <taxon>Bacteria</taxon>
        <taxon>Bacillati</taxon>
        <taxon>Bacillota</taxon>
        <taxon>Clostridia</taxon>
        <taxon>Lachnospirales</taxon>
        <taxon>Lachnospiraceae</taxon>
        <taxon>Candidatus Galacturonatibacter</taxon>
    </lineage>
</organism>
<keyword evidence="1" id="KW-0418">Kinase</keyword>
<keyword evidence="1" id="KW-0808">Transferase</keyword>